<keyword evidence="3 4" id="KW-0620">Polyamine biosynthesis</keyword>
<dbReference type="PANTHER" id="PTHR43317">
    <property type="entry name" value="THERMOSPERMINE SYNTHASE ACAULIS5"/>
    <property type="match status" value="1"/>
</dbReference>
<proteinExistence type="inferred from homology"/>
<dbReference type="CDD" id="cd02440">
    <property type="entry name" value="AdoMet_MTases"/>
    <property type="match status" value="1"/>
</dbReference>
<dbReference type="Gene3D" id="3.40.50.150">
    <property type="entry name" value="Vaccinia Virus protein VP39"/>
    <property type="match status" value="1"/>
</dbReference>
<dbReference type="GO" id="GO:0006596">
    <property type="term" value="P:polyamine biosynthetic process"/>
    <property type="evidence" value="ECO:0007669"/>
    <property type="project" value="UniProtKB-UniRule"/>
</dbReference>
<comment type="similarity">
    <text evidence="1">Belongs to the spermidine/spermine synthase family.</text>
</comment>
<evidence type="ECO:0000256" key="2">
    <source>
        <dbReference type="ARBA" id="ARBA00022679"/>
    </source>
</evidence>
<keyword evidence="8" id="KW-1185">Reference proteome</keyword>
<feature type="active site" description="Proton acceptor" evidence="4">
    <location>
        <position position="122"/>
    </location>
</feature>
<name>A0A2V3IFN4_9FLOR</name>
<dbReference type="STRING" id="448386.A0A2V3IFN4"/>
<dbReference type="OrthoDB" id="38125at2759"/>
<accession>A0A2V3IFN4</accession>
<protein>
    <submittedName>
        <fullName evidence="7">Polyamine aminopropyltransferase</fullName>
    </submittedName>
</protein>
<gene>
    <name evidence="7" type="ORF">BWQ96_09380</name>
</gene>
<dbReference type="InterPro" id="IPR029063">
    <property type="entry name" value="SAM-dependent_MTases_sf"/>
</dbReference>
<evidence type="ECO:0000256" key="4">
    <source>
        <dbReference type="PROSITE-ProRule" id="PRU00354"/>
    </source>
</evidence>
<dbReference type="Pfam" id="PF01564">
    <property type="entry name" value="Spermine_synth"/>
    <property type="match status" value="1"/>
</dbReference>
<organism evidence="7 8">
    <name type="scientific">Gracilariopsis chorda</name>
    <dbReference type="NCBI Taxonomy" id="448386"/>
    <lineage>
        <taxon>Eukaryota</taxon>
        <taxon>Rhodophyta</taxon>
        <taxon>Florideophyceae</taxon>
        <taxon>Rhodymeniophycidae</taxon>
        <taxon>Gracilariales</taxon>
        <taxon>Gracilariaceae</taxon>
        <taxon>Gracilariopsis</taxon>
    </lineage>
</organism>
<dbReference type="PROSITE" id="PS51006">
    <property type="entry name" value="PABS_2"/>
    <property type="match status" value="1"/>
</dbReference>
<dbReference type="GO" id="GO:0010487">
    <property type="term" value="F:thermospermine synthase activity"/>
    <property type="evidence" value="ECO:0007669"/>
    <property type="project" value="UniProtKB-ARBA"/>
</dbReference>
<dbReference type="Proteomes" id="UP000247409">
    <property type="component" value="Unassembled WGS sequence"/>
</dbReference>
<dbReference type="SUPFAM" id="SSF53335">
    <property type="entry name" value="S-adenosyl-L-methionine-dependent methyltransferases"/>
    <property type="match status" value="1"/>
</dbReference>
<feature type="region of interest" description="Disordered" evidence="5">
    <location>
        <begin position="244"/>
        <end position="267"/>
    </location>
</feature>
<evidence type="ECO:0000256" key="1">
    <source>
        <dbReference type="ARBA" id="ARBA00007867"/>
    </source>
</evidence>
<dbReference type="AlphaFoldDB" id="A0A2V3IFN4"/>
<reference evidence="7 8" key="1">
    <citation type="journal article" date="2018" name="Mol. Biol. Evol.">
        <title>Analysis of the draft genome of the red seaweed Gracilariopsis chorda provides insights into genome size evolution in Rhodophyta.</title>
        <authorList>
            <person name="Lee J."/>
            <person name="Yang E.C."/>
            <person name="Graf L."/>
            <person name="Yang J.H."/>
            <person name="Qiu H."/>
            <person name="Zel Zion U."/>
            <person name="Chan C.X."/>
            <person name="Stephens T.G."/>
            <person name="Weber A.P.M."/>
            <person name="Boo G.H."/>
            <person name="Boo S.M."/>
            <person name="Kim K.M."/>
            <person name="Shin Y."/>
            <person name="Jung M."/>
            <person name="Lee S.J."/>
            <person name="Yim H.S."/>
            <person name="Lee J.H."/>
            <person name="Bhattacharya D."/>
            <person name="Yoon H.S."/>
        </authorList>
    </citation>
    <scope>NUCLEOTIDE SEQUENCE [LARGE SCALE GENOMIC DNA]</scope>
    <source>
        <strain evidence="7 8">SKKU-2015</strain>
        <tissue evidence="7">Whole body</tissue>
    </source>
</reference>
<keyword evidence="2 4" id="KW-0808">Transferase</keyword>
<evidence type="ECO:0000256" key="5">
    <source>
        <dbReference type="SAM" id="MobiDB-lite"/>
    </source>
</evidence>
<feature type="domain" description="PABS" evidence="6">
    <location>
        <begin position="1"/>
        <end position="205"/>
    </location>
</feature>
<sequence>MDDIGAYGRALFLDGKIQTKEDDEPFYHEPLVHLPCLVHANPENVLILGDADGGAAREALRWHSVKSVVVVDTDGEAVEACRKYLPSIARRALDDPRFNLIIGGALSYIGRNQTPCDVIICDLTDPMEEGPSLRLFTRELFLSLRRSLTPTGVISIMSGPTSLRESNVLFPRMCATLSSVFASVRPSQIFVPTYRSPLGIVIATDKVQRLPGPSELDLKIEKSIKREMNVLDSASVHGDFVIPSVSEESSGGGNTTFHNRQPDSGFR</sequence>
<evidence type="ECO:0000313" key="8">
    <source>
        <dbReference type="Proteomes" id="UP000247409"/>
    </source>
</evidence>
<dbReference type="HAMAP" id="MF_00198">
    <property type="entry name" value="Spermidine_synth"/>
    <property type="match status" value="1"/>
</dbReference>
<evidence type="ECO:0000256" key="3">
    <source>
        <dbReference type="ARBA" id="ARBA00023115"/>
    </source>
</evidence>
<evidence type="ECO:0000313" key="7">
    <source>
        <dbReference type="EMBL" id="PXF40887.1"/>
    </source>
</evidence>
<dbReference type="InterPro" id="IPR030374">
    <property type="entry name" value="PABS"/>
</dbReference>
<dbReference type="PANTHER" id="PTHR43317:SF1">
    <property type="entry name" value="THERMOSPERMINE SYNTHASE ACAULIS5"/>
    <property type="match status" value="1"/>
</dbReference>
<comment type="caution">
    <text evidence="7">The sequence shown here is derived from an EMBL/GenBank/DDBJ whole genome shotgun (WGS) entry which is preliminary data.</text>
</comment>
<dbReference type="EMBL" id="NBIV01000252">
    <property type="protein sequence ID" value="PXF40887.1"/>
    <property type="molecule type" value="Genomic_DNA"/>
</dbReference>
<dbReference type="InterPro" id="IPR001045">
    <property type="entry name" value="Spermi_synthase"/>
</dbReference>
<evidence type="ECO:0000259" key="6">
    <source>
        <dbReference type="PROSITE" id="PS51006"/>
    </source>
</evidence>